<proteinExistence type="predicted"/>
<dbReference type="Pfam" id="PF14583">
    <property type="entry name" value="Pectate_lyase22"/>
    <property type="match status" value="1"/>
</dbReference>
<dbReference type="Gene3D" id="2.130.10.10">
    <property type="entry name" value="YVTN repeat-like/Quinoprotein amine dehydrogenase"/>
    <property type="match status" value="1"/>
</dbReference>
<gene>
    <name evidence="2" type="ORF">DN752_19120</name>
</gene>
<organism evidence="2 3">
    <name type="scientific">Echinicola strongylocentroti</name>
    <dbReference type="NCBI Taxonomy" id="1795355"/>
    <lineage>
        <taxon>Bacteria</taxon>
        <taxon>Pseudomonadati</taxon>
        <taxon>Bacteroidota</taxon>
        <taxon>Cytophagia</taxon>
        <taxon>Cytophagales</taxon>
        <taxon>Cyclobacteriaceae</taxon>
        <taxon>Echinicola</taxon>
    </lineage>
</organism>
<sequence length="427" mass="47724">MKIKPLTTNLSALSMKKLMVTGSIIMGLSGAHFVHAQTVAGKDYSARSEVDKTFDMVGANAFGQRFPAESFTFEDEVTGKKVIALTTSRHQNSKIYQTHPQWTPDGKHIVFRSDRSGKGLTYAISVDDHEITQIASGDDGSSFHLGWKKNHAYHFRNDSLIRLDLNALLEDSDAGDVANKSSYEKVIGIIDQHLHPNGMALDHDEASLYFSTRVMDGESSIYQVDLASGNISEVLTVPFRIGHLQANPYKTGEMMYCWETGGDAPQRIWMASIDSDGQVTNRPLYHESDETWVTHEVFLDQDHIGFNVMGHLDRLQKGDNGIYSLNIRTDKLTFHGQQNWGGYWHTAGTTDLKWIVGDTFNGDIYLIEYGQPNHTTLLTTGHRLTSKSPFSSEAHSHHSISPDGKWLLFNSSLLTESDIMIMPLIDD</sequence>
<dbReference type="Pfam" id="PF07676">
    <property type="entry name" value="PD40"/>
    <property type="match status" value="1"/>
</dbReference>
<dbReference type="OrthoDB" id="8432779at2"/>
<dbReference type="AlphaFoldDB" id="A0A2Z4INB4"/>
<dbReference type="GO" id="GO:0045490">
    <property type="term" value="P:pectin catabolic process"/>
    <property type="evidence" value="ECO:0007669"/>
    <property type="project" value="InterPro"/>
</dbReference>
<evidence type="ECO:0000313" key="2">
    <source>
        <dbReference type="EMBL" id="AWW32076.1"/>
    </source>
</evidence>
<dbReference type="InterPro" id="IPR011659">
    <property type="entry name" value="WD40"/>
</dbReference>
<evidence type="ECO:0000259" key="1">
    <source>
        <dbReference type="Pfam" id="PF14583"/>
    </source>
</evidence>
<dbReference type="PANTHER" id="PTHR36842">
    <property type="entry name" value="PROTEIN TOLB HOMOLOG"/>
    <property type="match status" value="1"/>
</dbReference>
<dbReference type="Proteomes" id="UP000248688">
    <property type="component" value="Chromosome"/>
</dbReference>
<protein>
    <submittedName>
        <fullName evidence="2">Biopolymer transporter Tol</fullName>
    </submittedName>
</protein>
<name>A0A2Z4INB4_9BACT</name>
<reference evidence="2 3" key="1">
    <citation type="submission" date="2018-06" db="EMBL/GenBank/DDBJ databases">
        <title>Echinicola strongylocentroti sp. nov., isolated from a sea urchin Strongylocentrotus intermedius.</title>
        <authorList>
            <person name="Bae S.S."/>
        </authorList>
    </citation>
    <scope>NUCLEOTIDE SEQUENCE [LARGE SCALE GENOMIC DNA]</scope>
    <source>
        <strain evidence="2 3">MEBiC08714</strain>
    </source>
</reference>
<dbReference type="KEGG" id="est:DN752_19120"/>
<dbReference type="SUPFAM" id="SSF69322">
    <property type="entry name" value="Tricorn protease domain 2"/>
    <property type="match status" value="1"/>
</dbReference>
<dbReference type="EMBL" id="CP030041">
    <property type="protein sequence ID" value="AWW32076.1"/>
    <property type="molecule type" value="Genomic_DNA"/>
</dbReference>
<accession>A0A2Z4INB4</accession>
<feature type="domain" description="Oligogalacturonate lyase" evidence="1">
    <location>
        <begin position="62"/>
        <end position="302"/>
    </location>
</feature>
<dbReference type="GO" id="GO:0047487">
    <property type="term" value="F:oligogalacturonide lyase activity"/>
    <property type="evidence" value="ECO:0007669"/>
    <property type="project" value="InterPro"/>
</dbReference>
<dbReference type="InterPro" id="IPR027946">
    <property type="entry name" value="Ogl_dom"/>
</dbReference>
<dbReference type="RefSeq" id="WP_112785449.1">
    <property type="nucleotide sequence ID" value="NZ_CP030041.1"/>
</dbReference>
<dbReference type="PANTHER" id="PTHR36842:SF1">
    <property type="entry name" value="PROTEIN TOLB"/>
    <property type="match status" value="1"/>
</dbReference>
<keyword evidence="3" id="KW-1185">Reference proteome</keyword>
<dbReference type="InterPro" id="IPR015943">
    <property type="entry name" value="WD40/YVTN_repeat-like_dom_sf"/>
</dbReference>
<evidence type="ECO:0000313" key="3">
    <source>
        <dbReference type="Proteomes" id="UP000248688"/>
    </source>
</evidence>